<accession>G3GYJ3</accession>
<reference evidence="2" key="1">
    <citation type="journal article" date="2011" name="Nat. Biotechnol.">
        <title>The genomic sequence of the Chinese hamster ovary (CHO)-K1 cell line.</title>
        <authorList>
            <person name="Xu X."/>
            <person name="Nagarajan H."/>
            <person name="Lewis N.E."/>
            <person name="Pan S."/>
            <person name="Cai Z."/>
            <person name="Liu X."/>
            <person name="Chen W."/>
            <person name="Xie M."/>
            <person name="Wang W."/>
            <person name="Hammond S."/>
            <person name="Andersen M.R."/>
            <person name="Neff N."/>
            <person name="Passarelli B."/>
            <person name="Koh W."/>
            <person name="Fan H.C."/>
            <person name="Wang J."/>
            <person name="Gui Y."/>
            <person name="Lee K.H."/>
            <person name="Betenbaugh M.J."/>
            <person name="Quake S.R."/>
            <person name="Famili I."/>
            <person name="Palsson B.O."/>
            <person name="Wang J."/>
        </authorList>
    </citation>
    <scope>NUCLEOTIDE SEQUENCE [LARGE SCALE GENOMIC DNA]</scope>
    <source>
        <strain evidence="2">CHO K1 cell line</strain>
    </source>
</reference>
<gene>
    <name evidence="1" type="ORF">I79_002872</name>
</gene>
<dbReference type="AlphaFoldDB" id="G3GYJ3"/>
<protein>
    <submittedName>
        <fullName evidence="1">Uncharacterized protein</fullName>
    </submittedName>
</protein>
<dbReference type="Proteomes" id="UP000001075">
    <property type="component" value="Unassembled WGS sequence"/>
</dbReference>
<name>G3GYJ3_CRIGR</name>
<evidence type="ECO:0000313" key="1">
    <source>
        <dbReference type="EMBL" id="EGW03933.1"/>
    </source>
</evidence>
<dbReference type="InParanoid" id="G3GYJ3"/>
<dbReference type="EMBL" id="JH000067">
    <property type="protein sequence ID" value="EGW03933.1"/>
    <property type="molecule type" value="Genomic_DNA"/>
</dbReference>
<organism evidence="1 2">
    <name type="scientific">Cricetulus griseus</name>
    <name type="common">Chinese hamster</name>
    <name type="synonym">Cricetulus barabensis griseus</name>
    <dbReference type="NCBI Taxonomy" id="10029"/>
    <lineage>
        <taxon>Eukaryota</taxon>
        <taxon>Metazoa</taxon>
        <taxon>Chordata</taxon>
        <taxon>Craniata</taxon>
        <taxon>Vertebrata</taxon>
        <taxon>Euteleostomi</taxon>
        <taxon>Mammalia</taxon>
        <taxon>Eutheria</taxon>
        <taxon>Euarchontoglires</taxon>
        <taxon>Glires</taxon>
        <taxon>Rodentia</taxon>
        <taxon>Myomorpha</taxon>
        <taxon>Muroidea</taxon>
        <taxon>Cricetidae</taxon>
        <taxon>Cricetinae</taxon>
        <taxon>Cricetulus</taxon>
    </lineage>
</organism>
<evidence type="ECO:0000313" key="2">
    <source>
        <dbReference type="Proteomes" id="UP000001075"/>
    </source>
</evidence>
<sequence length="103" mass="11506">MVPLHLVLGWQPWVLSSFLCLAPSSSSRYLLLLTLLATLLEMSPDHLWNYISIPASSPSCSPPISPLKYPLISQIRVYQDSIVLILGACQQHKAEQVDFKLCL</sequence>
<proteinExistence type="predicted"/>